<dbReference type="PANTHER" id="PTHR31079:SF9">
    <property type="entry name" value="SUPPRESSOR OF GAMMA RESPONSE 1"/>
    <property type="match status" value="1"/>
</dbReference>
<organism evidence="6">
    <name type="scientific">Aegilops tauschii</name>
    <name type="common">Tausch's goatgrass</name>
    <name type="synonym">Aegilops squarrosa</name>
    <dbReference type="NCBI Taxonomy" id="37682"/>
    <lineage>
        <taxon>Eukaryota</taxon>
        <taxon>Viridiplantae</taxon>
        <taxon>Streptophyta</taxon>
        <taxon>Embryophyta</taxon>
        <taxon>Tracheophyta</taxon>
        <taxon>Spermatophyta</taxon>
        <taxon>Magnoliopsida</taxon>
        <taxon>Liliopsida</taxon>
        <taxon>Poales</taxon>
        <taxon>Poaceae</taxon>
        <taxon>BOP clade</taxon>
        <taxon>Pooideae</taxon>
        <taxon>Triticodae</taxon>
        <taxon>Triticeae</taxon>
        <taxon>Triticinae</taxon>
        <taxon>Aegilops</taxon>
    </lineage>
</organism>
<proteinExistence type="predicted"/>
<protein>
    <submittedName>
        <fullName evidence="6">NAC domain-containing protein 8</fullName>
    </submittedName>
</protein>
<evidence type="ECO:0000256" key="4">
    <source>
        <dbReference type="ARBA" id="ARBA00023242"/>
    </source>
</evidence>
<dbReference type="InterPro" id="IPR036093">
    <property type="entry name" value="NAC_dom_sf"/>
</dbReference>
<evidence type="ECO:0000256" key="3">
    <source>
        <dbReference type="ARBA" id="ARBA00023163"/>
    </source>
</evidence>
<dbReference type="GO" id="GO:0005634">
    <property type="term" value="C:nucleus"/>
    <property type="evidence" value="ECO:0007669"/>
    <property type="project" value="TreeGrafter"/>
</dbReference>
<dbReference type="GO" id="GO:0000976">
    <property type="term" value="F:transcription cis-regulatory region binding"/>
    <property type="evidence" value="ECO:0007669"/>
    <property type="project" value="TreeGrafter"/>
</dbReference>
<accession>M8BH25</accession>
<dbReference type="Gene3D" id="2.170.150.80">
    <property type="entry name" value="NAC domain"/>
    <property type="match status" value="1"/>
</dbReference>
<feature type="compositionally biased region" description="Acidic residues" evidence="5">
    <location>
        <begin position="318"/>
        <end position="329"/>
    </location>
</feature>
<sequence length="504" mass="56424">MTGHDWFGCCGVDGWIASVLCSFAVKLAIARQKDDVFALVMVERDIFFLYRVSSMYALCSIAIKELTLCSIAIQPLVLPFCGYNAVDRTSWLIDSQRIASKIKNVSGSRDLSKQKWLSNPTKECPNCSHSIDNSDVVHQWPGLPKGVKFDPSDQELLGHLLAKHDRAGSQPHPFIDEFIPTVEEADGVKQDGSVSHFFHRTFKAYNTGTRKRRKINTSDLADVRWHKTGKTKPVMVDGQHLGCKKIMVLYMSTVKGGKPKKTNWVMHQYHLGTGEDEQNGEYVVSKLFFQQQNGQKSALELTNTDVMETTVAEADLTDLPEPTAEEEDERISSISNQEFLLNNEYNADEEALHSHEHNTYQENGDCEIKMEEKAADENAVYPSSEKPEDGDNPPSQDPNLWEGDSQFLLDSQQLAENLAICDEFLQSQTSCGDGDEPGSIKPRLAVYAQLPVEDLKKDLQEYKDLGPSDNANLEPENNAELRLSQLEFSQDSYTIGIFTGQAAD</sequence>
<dbReference type="PROSITE" id="PS51005">
    <property type="entry name" value="NAC"/>
    <property type="match status" value="1"/>
</dbReference>
<keyword evidence="2" id="KW-0238">DNA-binding</keyword>
<dbReference type="InterPro" id="IPR003441">
    <property type="entry name" value="NAC-dom"/>
</dbReference>
<dbReference type="GO" id="GO:0003700">
    <property type="term" value="F:DNA-binding transcription factor activity"/>
    <property type="evidence" value="ECO:0007669"/>
    <property type="project" value="InterPro"/>
</dbReference>
<evidence type="ECO:0000256" key="1">
    <source>
        <dbReference type="ARBA" id="ARBA00023015"/>
    </source>
</evidence>
<evidence type="ECO:0000313" key="6">
    <source>
        <dbReference type="EnsemblPlants" id="EMT21053"/>
    </source>
</evidence>
<dbReference type="SUPFAM" id="SSF101941">
    <property type="entry name" value="NAC domain"/>
    <property type="match status" value="1"/>
</dbReference>
<evidence type="ECO:0000256" key="5">
    <source>
        <dbReference type="SAM" id="MobiDB-lite"/>
    </source>
</evidence>
<keyword evidence="4" id="KW-0539">Nucleus</keyword>
<keyword evidence="1" id="KW-0805">Transcription regulation</keyword>
<dbReference type="EnsemblPlants" id="EMT21053">
    <property type="protein sequence ID" value="EMT21053"/>
    <property type="gene ID" value="F775_07518"/>
</dbReference>
<dbReference type="Pfam" id="PF02365">
    <property type="entry name" value="NAM"/>
    <property type="match status" value="1"/>
</dbReference>
<feature type="region of interest" description="Disordered" evidence="5">
    <location>
        <begin position="318"/>
        <end position="337"/>
    </location>
</feature>
<dbReference type="PANTHER" id="PTHR31079">
    <property type="entry name" value="NAC DOMAIN-CONTAINING PROTEIN 73"/>
    <property type="match status" value="1"/>
</dbReference>
<dbReference type="AlphaFoldDB" id="M8BH25"/>
<reference evidence="6" key="1">
    <citation type="submission" date="2015-06" db="UniProtKB">
        <authorList>
            <consortium name="EnsemblPlants"/>
        </authorList>
    </citation>
    <scope>IDENTIFICATION</scope>
</reference>
<name>M8BH25_AEGTA</name>
<dbReference type="InterPro" id="IPR044799">
    <property type="entry name" value="SOG1-like"/>
</dbReference>
<dbReference type="FunFam" id="2.170.150.80:FF:000009">
    <property type="entry name" value="NAC domain-containing protein 8"/>
    <property type="match status" value="1"/>
</dbReference>
<evidence type="ECO:0000256" key="2">
    <source>
        <dbReference type="ARBA" id="ARBA00023125"/>
    </source>
</evidence>
<feature type="region of interest" description="Disordered" evidence="5">
    <location>
        <begin position="376"/>
        <end position="403"/>
    </location>
</feature>
<keyword evidence="3" id="KW-0804">Transcription</keyword>